<evidence type="ECO:0000259" key="4">
    <source>
        <dbReference type="PROSITE" id="PS50995"/>
    </source>
</evidence>
<dbReference type="STRING" id="1461322.OJ16_16155"/>
<dbReference type="InterPro" id="IPR052067">
    <property type="entry name" value="Metal_resp_HTH_trans_reg"/>
</dbReference>
<accession>A0A0C2NEZ0</accession>
<dbReference type="PANTHER" id="PTHR35790">
    <property type="entry name" value="HTH-TYPE TRANSCRIPTIONAL REGULATOR PCHR"/>
    <property type="match status" value="1"/>
</dbReference>
<dbReference type="RefSeq" id="WP_040992271.1">
    <property type="nucleotide sequence ID" value="NZ_JBFRUC010000007.1"/>
</dbReference>
<dbReference type="EMBL" id="JTKH01000024">
    <property type="protein sequence ID" value="KII76331.1"/>
    <property type="molecule type" value="Genomic_DNA"/>
</dbReference>
<evidence type="ECO:0000256" key="1">
    <source>
        <dbReference type="ARBA" id="ARBA00023015"/>
    </source>
</evidence>
<dbReference type="OrthoDB" id="6196575at2"/>
<gene>
    <name evidence="5" type="ORF">OJ16_16155</name>
</gene>
<comment type="caution">
    <text evidence="5">The sequence shown here is derived from an EMBL/GenBank/DDBJ whole genome shotgun (WGS) entry which is preliminary data.</text>
</comment>
<dbReference type="SUPFAM" id="SSF46785">
    <property type="entry name" value="Winged helix' DNA-binding domain"/>
    <property type="match status" value="1"/>
</dbReference>
<dbReference type="Gene3D" id="1.10.10.10">
    <property type="entry name" value="Winged helix-like DNA-binding domain superfamily/Winged helix DNA-binding domain"/>
    <property type="match status" value="1"/>
</dbReference>
<dbReference type="InterPro" id="IPR036390">
    <property type="entry name" value="WH_DNA-bd_sf"/>
</dbReference>
<dbReference type="PANTHER" id="PTHR35790:SF4">
    <property type="entry name" value="HTH-TYPE TRANSCRIPTIONAL REGULATOR PCHR"/>
    <property type="match status" value="1"/>
</dbReference>
<keyword evidence="3" id="KW-0804">Transcription</keyword>
<dbReference type="InterPro" id="IPR036388">
    <property type="entry name" value="WH-like_DNA-bd_sf"/>
</dbReference>
<reference evidence="5 6" key="1">
    <citation type="submission" date="2014-11" db="EMBL/GenBank/DDBJ databases">
        <title>Draft Genome Sequence of Vibrio piscirenalis strains CECT 8603T and CECT 8604, two marine Gammaproteobacterium isolated from cultured gilthead sea bream (Sparus aurata).</title>
        <authorList>
            <person name="Arahal D.R."/>
            <person name="Rodrigo-Torres L."/>
            <person name="Lucena T."/>
            <person name="Pujalte M.J."/>
        </authorList>
    </citation>
    <scope>NUCLEOTIDE SEQUENCE [LARGE SCALE GENOMIC DNA]</scope>
    <source>
        <strain evidence="5 6">DCR 1-4-2</strain>
    </source>
</reference>
<dbReference type="PROSITE" id="PS50995">
    <property type="entry name" value="HTH_MARR_2"/>
    <property type="match status" value="1"/>
</dbReference>
<dbReference type="SMART" id="SM00347">
    <property type="entry name" value="HTH_MARR"/>
    <property type="match status" value="1"/>
</dbReference>
<sequence>MSDKKSLDSLFKLVHSLKRNAQAQIETLALDIAPMHVRVLKIISKKPRCTAVDIAHFLERDKAQVTRLLNSLIEKNLIIKAPNPEDKRSQCLLITESGQAIMSTIAQVDEVMFDKIKEGLSDEELDVFDYVAKKMAKNLSMTSTK</sequence>
<protein>
    <submittedName>
        <fullName evidence="5">MarR family transcriptional regulator</fullName>
    </submittedName>
</protein>
<dbReference type="GO" id="GO:0003700">
    <property type="term" value="F:DNA-binding transcription factor activity"/>
    <property type="evidence" value="ECO:0007669"/>
    <property type="project" value="InterPro"/>
</dbReference>
<proteinExistence type="predicted"/>
<dbReference type="PRINTS" id="PR00598">
    <property type="entry name" value="HTHMARR"/>
</dbReference>
<evidence type="ECO:0000256" key="3">
    <source>
        <dbReference type="ARBA" id="ARBA00023163"/>
    </source>
</evidence>
<dbReference type="GO" id="GO:0003677">
    <property type="term" value="F:DNA binding"/>
    <property type="evidence" value="ECO:0007669"/>
    <property type="project" value="UniProtKB-KW"/>
</dbReference>
<keyword evidence="2" id="KW-0238">DNA-binding</keyword>
<evidence type="ECO:0000313" key="5">
    <source>
        <dbReference type="EMBL" id="KII76331.1"/>
    </source>
</evidence>
<dbReference type="AlphaFoldDB" id="A0A0C2NEZ0"/>
<feature type="domain" description="HTH marR-type" evidence="4">
    <location>
        <begin position="7"/>
        <end position="137"/>
    </location>
</feature>
<dbReference type="Proteomes" id="UP000031672">
    <property type="component" value="Unassembled WGS sequence"/>
</dbReference>
<dbReference type="InterPro" id="IPR000835">
    <property type="entry name" value="HTH_MarR-typ"/>
</dbReference>
<accession>A0A0C2N9K2</accession>
<name>A0A0C2NEZ0_9VIBR</name>
<evidence type="ECO:0000256" key="2">
    <source>
        <dbReference type="ARBA" id="ARBA00023125"/>
    </source>
</evidence>
<evidence type="ECO:0000313" key="6">
    <source>
        <dbReference type="Proteomes" id="UP000031672"/>
    </source>
</evidence>
<keyword evidence="1" id="KW-0805">Transcription regulation</keyword>
<dbReference type="Pfam" id="PF01047">
    <property type="entry name" value="MarR"/>
    <property type="match status" value="1"/>
</dbReference>
<organism evidence="5 6">
    <name type="scientific">Vibrio renipiscarius</name>
    <dbReference type="NCBI Taxonomy" id="1461322"/>
    <lineage>
        <taxon>Bacteria</taxon>
        <taxon>Pseudomonadati</taxon>
        <taxon>Pseudomonadota</taxon>
        <taxon>Gammaproteobacteria</taxon>
        <taxon>Vibrionales</taxon>
        <taxon>Vibrionaceae</taxon>
        <taxon>Vibrio</taxon>
    </lineage>
</organism>
<keyword evidence="6" id="KW-1185">Reference proteome</keyword>